<organism evidence="1 2">
    <name type="scientific">Vogesella facilis</name>
    <dbReference type="NCBI Taxonomy" id="1655232"/>
    <lineage>
        <taxon>Bacteria</taxon>
        <taxon>Pseudomonadati</taxon>
        <taxon>Pseudomonadota</taxon>
        <taxon>Betaproteobacteria</taxon>
        <taxon>Neisseriales</taxon>
        <taxon>Chromobacteriaceae</taxon>
        <taxon>Vogesella</taxon>
    </lineage>
</organism>
<keyword evidence="2" id="KW-1185">Reference proteome</keyword>
<accession>A0ABV7RAU7</accession>
<keyword evidence="1" id="KW-0449">Lipoprotein</keyword>
<comment type="caution">
    <text evidence="1">The sequence shown here is derived from an EMBL/GenBank/DDBJ whole genome shotgun (WGS) entry which is preliminary data.</text>
</comment>
<dbReference type="EMBL" id="JBHRXN010000010">
    <property type="protein sequence ID" value="MFC3531459.1"/>
    <property type="molecule type" value="Genomic_DNA"/>
</dbReference>
<dbReference type="NCBIfam" id="NF041942">
    <property type="entry name" value="DVU2496_dom"/>
    <property type="match status" value="1"/>
</dbReference>
<dbReference type="PROSITE" id="PS51257">
    <property type="entry name" value="PROKAR_LIPOPROTEIN"/>
    <property type="match status" value="1"/>
</dbReference>
<dbReference type="Proteomes" id="UP001595741">
    <property type="component" value="Unassembled WGS sequence"/>
</dbReference>
<name>A0ABV7RAU7_9NEIS</name>
<protein>
    <submittedName>
        <fullName evidence="1">DVU_2496 family lipoprotein</fullName>
    </submittedName>
</protein>
<evidence type="ECO:0000313" key="2">
    <source>
        <dbReference type="Proteomes" id="UP001595741"/>
    </source>
</evidence>
<dbReference type="InterPro" id="IPR049649">
    <property type="entry name" value="DVU2496-like_C"/>
</dbReference>
<proteinExistence type="predicted"/>
<sequence length="137" mass="14870">MKLALPLILLAALLAGCKRQDCTDGVFVLTGQDYGDAPAANVAPLPGRLPAGQVPAGLQLASDGHYPGTKAYCSVLAAHSDYSDALKGNRLQRGQPWFVYRLDARWPQDVYPYHEADWRLKAPARLLKKEESHGSGN</sequence>
<gene>
    <name evidence="1" type="ORF">ACFOLG_04610</name>
</gene>
<dbReference type="RefSeq" id="WP_386088916.1">
    <property type="nucleotide sequence ID" value="NZ_JBHRXN010000010.1"/>
</dbReference>
<reference evidence="2" key="1">
    <citation type="journal article" date="2019" name="Int. J. Syst. Evol. Microbiol.">
        <title>The Global Catalogue of Microorganisms (GCM) 10K type strain sequencing project: providing services to taxonomists for standard genome sequencing and annotation.</title>
        <authorList>
            <consortium name="The Broad Institute Genomics Platform"/>
            <consortium name="The Broad Institute Genome Sequencing Center for Infectious Disease"/>
            <person name="Wu L."/>
            <person name="Ma J."/>
        </authorList>
    </citation>
    <scope>NUCLEOTIDE SEQUENCE [LARGE SCALE GENOMIC DNA]</scope>
    <source>
        <strain evidence="2">KCTC 42742</strain>
    </source>
</reference>
<evidence type="ECO:0000313" key="1">
    <source>
        <dbReference type="EMBL" id="MFC3531459.1"/>
    </source>
</evidence>